<feature type="non-terminal residue" evidence="1">
    <location>
        <position position="1"/>
    </location>
</feature>
<accession>E2B7N2</accession>
<keyword evidence="2" id="KW-1185">Reference proteome</keyword>
<evidence type="ECO:0000313" key="1">
    <source>
        <dbReference type="EMBL" id="EFN88310.1"/>
    </source>
</evidence>
<dbReference type="EMBL" id="GL446193">
    <property type="protein sequence ID" value="EFN88310.1"/>
    <property type="molecule type" value="Genomic_DNA"/>
</dbReference>
<protein>
    <submittedName>
        <fullName evidence="1">Uncharacterized protein</fullName>
    </submittedName>
</protein>
<gene>
    <name evidence="1" type="ORF">EAI_08805</name>
</gene>
<evidence type="ECO:0000313" key="2">
    <source>
        <dbReference type="Proteomes" id="UP000008237"/>
    </source>
</evidence>
<feature type="non-terminal residue" evidence="1">
    <location>
        <position position="16"/>
    </location>
</feature>
<dbReference type="AlphaFoldDB" id="E2B7N2"/>
<reference evidence="1 2" key="1">
    <citation type="journal article" date="2010" name="Science">
        <title>Genomic comparison of the ants Camponotus floridanus and Harpegnathos saltator.</title>
        <authorList>
            <person name="Bonasio R."/>
            <person name="Zhang G."/>
            <person name="Ye C."/>
            <person name="Mutti N.S."/>
            <person name="Fang X."/>
            <person name="Qin N."/>
            <person name="Donahue G."/>
            <person name="Yang P."/>
            <person name="Li Q."/>
            <person name="Li C."/>
            <person name="Zhang P."/>
            <person name="Huang Z."/>
            <person name="Berger S.L."/>
            <person name="Reinberg D."/>
            <person name="Wang J."/>
            <person name="Liebig J."/>
        </authorList>
    </citation>
    <scope>NUCLEOTIDE SEQUENCE [LARGE SCALE GENOMIC DNA]</scope>
    <source>
        <strain evidence="1 2">R22 G/1</strain>
    </source>
</reference>
<proteinExistence type="predicted"/>
<dbReference type="Proteomes" id="UP000008237">
    <property type="component" value="Unassembled WGS sequence"/>
</dbReference>
<organism evidence="2">
    <name type="scientific">Harpegnathos saltator</name>
    <name type="common">Jerdon's jumping ant</name>
    <dbReference type="NCBI Taxonomy" id="610380"/>
    <lineage>
        <taxon>Eukaryota</taxon>
        <taxon>Metazoa</taxon>
        <taxon>Ecdysozoa</taxon>
        <taxon>Arthropoda</taxon>
        <taxon>Hexapoda</taxon>
        <taxon>Insecta</taxon>
        <taxon>Pterygota</taxon>
        <taxon>Neoptera</taxon>
        <taxon>Endopterygota</taxon>
        <taxon>Hymenoptera</taxon>
        <taxon>Apocrita</taxon>
        <taxon>Aculeata</taxon>
        <taxon>Formicoidea</taxon>
        <taxon>Formicidae</taxon>
        <taxon>Ponerinae</taxon>
        <taxon>Ponerini</taxon>
        <taxon>Harpegnathos</taxon>
    </lineage>
</organism>
<sequence length="16" mass="1913">LITGDEEWIVLNNIKR</sequence>
<dbReference type="InParanoid" id="E2B7N2"/>
<name>E2B7N2_HARSA</name>